<reference evidence="4" key="1">
    <citation type="submission" date="2022-10" db="EMBL/GenBank/DDBJ databases">
        <title>Comparative genomics and taxonomic characterization of three novel marine species of genus Reichenbachiella exhibiting antioxidant and polysaccharide degradation activities.</title>
        <authorList>
            <person name="Muhammad N."/>
            <person name="Lee Y.-J."/>
            <person name="Ko J."/>
            <person name="Kim S.-G."/>
        </authorList>
    </citation>
    <scope>NUCLEOTIDE SEQUENCE</scope>
    <source>
        <strain evidence="4">Wsw4-B4</strain>
    </source>
</reference>
<keyword evidence="5" id="KW-1185">Reference proteome</keyword>
<dbReference type="Gene3D" id="3.40.50.1110">
    <property type="entry name" value="SGNH hydrolase"/>
    <property type="match status" value="1"/>
</dbReference>
<dbReference type="PANTHER" id="PTHR31988">
    <property type="entry name" value="ESTERASE, PUTATIVE (DUF303)-RELATED"/>
    <property type="match status" value="1"/>
</dbReference>
<dbReference type="Pfam" id="PF03629">
    <property type="entry name" value="SASA"/>
    <property type="match status" value="1"/>
</dbReference>
<dbReference type="InterPro" id="IPR005181">
    <property type="entry name" value="SASA"/>
</dbReference>
<feature type="chain" id="PRO_5046211260" evidence="2">
    <location>
        <begin position="22"/>
        <end position="293"/>
    </location>
</feature>
<feature type="signal peptide" evidence="2">
    <location>
        <begin position="1"/>
        <end position="21"/>
    </location>
</feature>
<evidence type="ECO:0000256" key="1">
    <source>
        <dbReference type="ARBA" id="ARBA00022801"/>
    </source>
</evidence>
<protein>
    <submittedName>
        <fullName evidence="4">Sialate O-acetylesterase</fullName>
    </submittedName>
</protein>
<evidence type="ECO:0000259" key="3">
    <source>
        <dbReference type="Pfam" id="PF03629"/>
    </source>
</evidence>
<dbReference type="InterPro" id="IPR036514">
    <property type="entry name" value="SGNH_hydro_sf"/>
</dbReference>
<evidence type="ECO:0000313" key="5">
    <source>
        <dbReference type="Proteomes" id="UP001062165"/>
    </source>
</evidence>
<dbReference type="PANTHER" id="PTHR31988:SF19">
    <property type="entry name" value="9-O-ACETYL-N-ACETYLNEURAMINIC ACID DEACETYLASE-RELATED"/>
    <property type="match status" value="1"/>
</dbReference>
<keyword evidence="2" id="KW-0732">Signal</keyword>
<accession>A0ABY6CZP7</accession>
<dbReference type="SUPFAM" id="SSF52266">
    <property type="entry name" value="SGNH hydrolase"/>
    <property type="match status" value="1"/>
</dbReference>
<organism evidence="4 5">
    <name type="scientific">Reichenbachiella carrageenanivorans</name>
    <dbReference type="NCBI Taxonomy" id="2979869"/>
    <lineage>
        <taxon>Bacteria</taxon>
        <taxon>Pseudomonadati</taxon>
        <taxon>Bacteroidota</taxon>
        <taxon>Cytophagia</taxon>
        <taxon>Cytophagales</taxon>
        <taxon>Reichenbachiellaceae</taxon>
        <taxon>Reichenbachiella</taxon>
    </lineage>
</organism>
<evidence type="ECO:0000256" key="2">
    <source>
        <dbReference type="SAM" id="SignalP"/>
    </source>
</evidence>
<gene>
    <name evidence="4" type="ORF">N7E81_18730</name>
</gene>
<feature type="domain" description="Sialate O-acetylesterase" evidence="3">
    <location>
        <begin position="60"/>
        <end position="286"/>
    </location>
</feature>
<keyword evidence="1" id="KW-0378">Hydrolase</keyword>
<dbReference type="EMBL" id="CP106735">
    <property type="protein sequence ID" value="UXX79391.1"/>
    <property type="molecule type" value="Genomic_DNA"/>
</dbReference>
<proteinExistence type="predicted"/>
<sequence length="293" mass="32601">MIKKYKNSILLLCFLMGLTSATEPGVNGKRTEKADQGWRINFPKQVEYCEQMPSSDSLFIFFMAGQSNMAGRGFVEPQDTIPNKRILTIDASMNWVYAKEPLHFYEPKMTGLDCGMAFGQSLLDSLPEGVSIAMIPCAVGGSSINKWLSNQNHRGVALLSNFKSKVAFAKNYGTIKGILWHQGESNAKAERIPMYAQQLDSLIAIFRETVGNDELPVVIGELGRYTEPEDKQARWDALNLQINSVADRDANISVANSEGLTHKGDGTHMDSESQRELGRRLAKQYLEVTKVTK</sequence>
<evidence type="ECO:0000313" key="4">
    <source>
        <dbReference type="EMBL" id="UXX79391.1"/>
    </source>
</evidence>
<dbReference type="Proteomes" id="UP001062165">
    <property type="component" value="Chromosome"/>
</dbReference>
<dbReference type="RefSeq" id="WP_263051134.1">
    <property type="nucleotide sequence ID" value="NZ_CP106735.1"/>
</dbReference>
<dbReference type="InterPro" id="IPR052940">
    <property type="entry name" value="Carb_Esterase_6"/>
</dbReference>
<name>A0ABY6CZP7_9BACT</name>